<evidence type="ECO:0000256" key="5">
    <source>
        <dbReference type="ARBA" id="ARBA00022771"/>
    </source>
</evidence>
<comment type="pathway">
    <text evidence="1">Protein modification; protein ubiquitination.</text>
</comment>
<sequence length="446" mass="50395">MVPRTTPNALQSAQTREIIDLTHSEDSSPVRDLTHPTGNHHNRVISKEDNDDICLKKILDILPDVSVAHVLDLISGTSRTPSDCDRIISRLLDEGSYPREQDDAARRKRKRESDDTGATQGPASTASIDTVYLQRAKKRGELIECCCCYEEFLINRMTYCNGNRVHFFCLACAKTYVEGELGLGRCKPLCFADPDCRGTFSRGQLLEFLGQKSFDRLGHLQQQQEVAAAGLDFLTECPFCDFKAECPPVSVDREFRCENPKCTKISCRLCERETHVPLTCEEFKQDSTLAVRHQVEEAMSAALIRHCNKCKQPFVKEYGCNKMTCTHCRNVQCYVCSKNVVDYRHFYHGQDGTEATAACPLHDNMEARHEQEVKKAADKAVAILQAQNPEISKQDLAIKVSDRVSQTERTMAAATGPNRPPPRPRPPFPPFPPQMDLQNPYFYPFR</sequence>
<dbReference type="Pfam" id="PF26200">
    <property type="entry name" value="Rcat_RNF216"/>
    <property type="match status" value="1"/>
</dbReference>
<dbReference type="InterPro" id="IPR044066">
    <property type="entry name" value="TRIAD_supradom"/>
</dbReference>
<keyword evidence="11" id="KW-1185">Reference proteome</keyword>
<keyword evidence="7" id="KW-0862">Zinc</keyword>
<dbReference type="Gene3D" id="1.20.120.1750">
    <property type="match status" value="1"/>
</dbReference>
<dbReference type="GO" id="GO:0008270">
    <property type="term" value="F:zinc ion binding"/>
    <property type="evidence" value="ECO:0007669"/>
    <property type="project" value="UniProtKB-KW"/>
</dbReference>
<feature type="region of interest" description="Disordered" evidence="8">
    <location>
        <begin position="402"/>
        <end position="439"/>
    </location>
</feature>
<dbReference type="InterPro" id="IPR047546">
    <property type="entry name" value="Rcat_RBR_RNF216"/>
</dbReference>
<evidence type="ECO:0000256" key="7">
    <source>
        <dbReference type="ARBA" id="ARBA00022833"/>
    </source>
</evidence>
<evidence type="ECO:0000256" key="4">
    <source>
        <dbReference type="ARBA" id="ARBA00022737"/>
    </source>
</evidence>
<dbReference type="PANTHER" id="PTHR22770:SF47">
    <property type="entry name" value="E3 UBIQUITIN-PROTEIN LIGASE RNF216"/>
    <property type="match status" value="1"/>
</dbReference>
<dbReference type="GO" id="GO:0016740">
    <property type="term" value="F:transferase activity"/>
    <property type="evidence" value="ECO:0007669"/>
    <property type="project" value="UniProtKB-KW"/>
</dbReference>
<protein>
    <recommendedName>
        <fullName evidence="9">RING-type domain-containing protein</fullName>
    </recommendedName>
</protein>
<evidence type="ECO:0000256" key="6">
    <source>
        <dbReference type="ARBA" id="ARBA00022786"/>
    </source>
</evidence>
<dbReference type="InterPro" id="IPR051628">
    <property type="entry name" value="LUBAC_E3_Ligases"/>
</dbReference>
<keyword evidence="3" id="KW-0479">Metal-binding</keyword>
<dbReference type="CDD" id="cd20339">
    <property type="entry name" value="BRcat_RBR_RNF216"/>
    <property type="match status" value="1"/>
</dbReference>
<keyword evidence="2" id="KW-0808">Transferase</keyword>
<organism evidence="10 11">
    <name type="scientific">Periconia digitata</name>
    <dbReference type="NCBI Taxonomy" id="1303443"/>
    <lineage>
        <taxon>Eukaryota</taxon>
        <taxon>Fungi</taxon>
        <taxon>Dikarya</taxon>
        <taxon>Ascomycota</taxon>
        <taxon>Pezizomycotina</taxon>
        <taxon>Dothideomycetes</taxon>
        <taxon>Pleosporomycetidae</taxon>
        <taxon>Pleosporales</taxon>
        <taxon>Massarineae</taxon>
        <taxon>Periconiaceae</taxon>
        <taxon>Periconia</taxon>
    </lineage>
</organism>
<dbReference type="AlphaFoldDB" id="A0A9W4U2R8"/>
<dbReference type="InterPro" id="IPR047545">
    <property type="entry name" value="BRcat_RBR_RNF216"/>
</dbReference>
<keyword evidence="5" id="KW-0863">Zinc-finger</keyword>
<feature type="region of interest" description="Disordered" evidence="8">
    <location>
        <begin position="98"/>
        <end position="123"/>
    </location>
</feature>
<comment type="caution">
    <text evidence="10">The sequence shown here is derived from an EMBL/GenBank/DDBJ whole genome shotgun (WGS) entry which is preliminary data.</text>
</comment>
<evidence type="ECO:0000256" key="8">
    <source>
        <dbReference type="SAM" id="MobiDB-lite"/>
    </source>
</evidence>
<dbReference type="EMBL" id="CAOQHR010000001">
    <property type="protein sequence ID" value="CAI6246460.1"/>
    <property type="molecule type" value="Genomic_DNA"/>
</dbReference>
<dbReference type="PROSITE" id="PS51873">
    <property type="entry name" value="TRIAD"/>
    <property type="match status" value="1"/>
</dbReference>
<keyword evidence="6" id="KW-0833">Ubl conjugation pathway</keyword>
<dbReference type="Proteomes" id="UP001152607">
    <property type="component" value="Unassembled WGS sequence"/>
</dbReference>
<evidence type="ECO:0000256" key="1">
    <source>
        <dbReference type="ARBA" id="ARBA00004906"/>
    </source>
</evidence>
<evidence type="ECO:0000313" key="10">
    <source>
        <dbReference type="EMBL" id="CAI6246460.1"/>
    </source>
</evidence>
<evidence type="ECO:0000313" key="11">
    <source>
        <dbReference type="Proteomes" id="UP001152607"/>
    </source>
</evidence>
<accession>A0A9W4U2R8</accession>
<dbReference type="OrthoDB" id="10009520at2759"/>
<feature type="domain" description="RING-type" evidence="9">
    <location>
        <begin position="141"/>
        <end position="359"/>
    </location>
</feature>
<reference evidence="10" key="1">
    <citation type="submission" date="2023-01" db="EMBL/GenBank/DDBJ databases">
        <authorList>
            <person name="Van Ghelder C."/>
            <person name="Rancurel C."/>
        </authorList>
    </citation>
    <scope>NUCLEOTIDE SEQUENCE</scope>
    <source>
        <strain evidence="10">CNCM I-4278</strain>
    </source>
</reference>
<dbReference type="SUPFAM" id="SSF57850">
    <property type="entry name" value="RING/U-box"/>
    <property type="match status" value="1"/>
</dbReference>
<evidence type="ECO:0000256" key="2">
    <source>
        <dbReference type="ARBA" id="ARBA00022679"/>
    </source>
</evidence>
<gene>
    <name evidence="10" type="ORF">PDIGIT_LOCUS791</name>
</gene>
<feature type="compositionally biased region" description="Pro residues" evidence="8">
    <location>
        <begin position="418"/>
        <end position="433"/>
    </location>
</feature>
<dbReference type="PANTHER" id="PTHR22770">
    <property type="entry name" value="UBIQUITIN CONJUGATING ENZYME 7 INTERACTING PROTEIN-RELATED"/>
    <property type="match status" value="1"/>
</dbReference>
<evidence type="ECO:0000259" key="9">
    <source>
        <dbReference type="PROSITE" id="PS51873"/>
    </source>
</evidence>
<feature type="compositionally biased region" description="Basic and acidic residues" evidence="8">
    <location>
        <begin position="24"/>
        <end position="34"/>
    </location>
</feature>
<keyword evidence="4" id="KW-0677">Repeat</keyword>
<dbReference type="CDD" id="cd20353">
    <property type="entry name" value="Rcat_RBR_RNF216"/>
    <property type="match status" value="1"/>
</dbReference>
<feature type="region of interest" description="Disordered" evidence="8">
    <location>
        <begin position="24"/>
        <end position="44"/>
    </location>
</feature>
<proteinExistence type="predicted"/>
<name>A0A9W4U2R8_9PLEO</name>
<evidence type="ECO:0000256" key="3">
    <source>
        <dbReference type="ARBA" id="ARBA00022723"/>
    </source>
</evidence>